<protein>
    <recommendedName>
        <fullName evidence="5">Plasmid recombination enzyme</fullName>
    </recommendedName>
</protein>
<dbReference type="EMBL" id="JBHRTE010000010">
    <property type="protein sequence ID" value="MFC3166999.1"/>
    <property type="molecule type" value="Genomic_DNA"/>
</dbReference>
<dbReference type="Proteomes" id="UP001595557">
    <property type="component" value="Unassembled WGS sequence"/>
</dbReference>
<proteinExistence type="predicted"/>
<keyword evidence="1" id="KW-0175">Coiled coil</keyword>
<reference evidence="4" key="1">
    <citation type="journal article" date="2019" name="Int. J. Syst. Evol. Microbiol.">
        <title>The Global Catalogue of Microorganisms (GCM) 10K type strain sequencing project: providing services to taxonomists for standard genome sequencing and annotation.</title>
        <authorList>
            <consortium name="The Broad Institute Genomics Platform"/>
            <consortium name="The Broad Institute Genome Sequencing Center for Infectious Disease"/>
            <person name="Wu L."/>
            <person name="Ma J."/>
        </authorList>
    </citation>
    <scope>NUCLEOTIDE SEQUENCE [LARGE SCALE GENOMIC DNA]</scope>
    <source>
        <strain evidence="4">KCTC 52239</strain>
    </source>
</reference>
<name>A0ABV7ICJ0_9RHOB</name>
<evidence type="ECO:0000313" key="3">
    <source>
        <dbReference type="EMBL" id="MFC3166999.1"/>
    </source>
</evidence>
<keyword evidence="4" id="KW-1185">Reference proteome</keyword>
<feature type="coiled-coil region" evidence="1">
    <location>
        <begin position="453"/>
        <end position="487"/>
    </location>
</feature>
<evidence type="ECO:0000313" key="4">
    <source>
        <dbReference type="Proteomes" id="UP001595557"/>
    </source>
</evidence>
<comment type="caution">
    <text evidence="3">The sequence shown here is derived from an EMBL/GenBank/DDBJ whole genome shotgun (WGS) entry which is preliminary data.</text>
</comment>
<accession>A0ABV7ICJ0</accession>
<feature type="region of interest" description="Disordered" evidence="2">
    <location>
        <begin position="330"/>
        <end position="349"/>
    </location>
</feature>
<evidence type="ECO:0008006" key="5">
    <source>
        <dbReference type="Google" id="ProtNLM"/>
    </source>
</evidence>
<evidence type="ECO:0000256" key="1">
    <source>
        <dbReference type="SAM" id="Coils"/>
    </source>
</evidence>
<organism evidence="3 4">
    <name type="scientific">Paracoccus fontiphilus</name>
    <dbReference type="NCBI Taxonomy" id="1815556"/>
    <lineage>
        <taxon>Bacteria</taxon>
        <taxon>Pseudomonadati</taxon>
        <taxon>Pseudomonadota</taxon>
        <taxon>Alphaproteobacteria</taxon>
        <taxon>Rhodobacterales</taxon>
        <taxon>Paracoccaceae</taxon>
        <taxon>Paracoccus</taxon>
    </lineage>
</organism>
<evidence type="ECO:0000256" key="2">
    <source>
        <dbReference type="SAM" id="MobiDB-lite"/>
    </source>
</evidence>
<gene>
    <name evidence="3" type="ORF">ACFOD7_02940</name>
</gene>
<sequence>MPDDAENILMDNVKNGNPRAVIIRLEAASCKVYSGQRRHDLRIGPQPKYVDAARRACNRTLMAYAKPADLRAVCAARREQRIVKRRMKSNAAVATRGIIGFGHEAAQLFEALTPEQRDAAFQELAQAVADRLKTTLHGLGSHGDEATIHAHFVLAAVDLDGQPLSTTTRPAVMAELQSLAAEVMAKHCPGVERGHRYGDRLAAGATFSEVTHKSVRQLHRELPGDLARKRAELAALTEQGAALAARHGEIEGQLATATETLAALGARTVALREEERAAEEMLAEKRLLLAVLDQELRLKDDRAVAMEARVEMARAAAVLETERAQAARRQADAEARRADQETARADQAVEQRTEALAVRDAAEQERQAAVDACAELTHVTEDLKKEAVMAIRARDEAFAEAGLWRKRAADIAKAVVSITREMVAGTVLERDGAIIAGDPSAMRYDLPEMRPVIRAAAKQGSRLAQQKAQLRQQIEKSDKQRALLQRVGDGLMGWIKRNNVDLRESVALQAVCREAGILPKQDYGIAGRVFPPKRSPREGLGPGPAIG</sequence>
<dbReference type="CDD" id="cd17242">
    <property type="entry name" value="MobM_relaxase"/>
    <property type="match status" value="1"/>
</dbReference>
<feature type="region of interest" description="Disordered" evidence="2">
    <location>
        <begin position="528"/>
        <end position="547"/>
    </location>
</feature>
<dbReference type="Gene3D" id="3.30.930.30">
    <property type="match status" value="1"/>
</dbReference>
<dbReference type="RefSeq" id="WP_207465275.1">
    <property type="nucleotide sequence ID" value="NZ_JAFNAW010000003.1"/>
</dbReference>